<evidence type="ECO:0000256" key="2">
    <source>
        <dbReference type="ARBA" id="ARBA00022576"/>
    </source>
</evidence>
<reference evidence="6 7" key="1">
    <citation type="submission" date="2018-07" db="EMBL/GenBank/DDBJ databases">
        <title>Genomic Encyclopedia of Type Strains, Phase III (KMG-III): the genomes of soil and plant-associated and newly described type strains.</title>
        <authorList>
            <person name="Whitman W."/>
        </authorList>
    </citation>
    <scope>NUCLEOTIDE SEQUENCE [LARGE SCALE GENOMIC DNA]</scope>
    <source>
        <strain evidence="6 7">CECT 8488</strain>
    </source>
</reference>
<dbReference type="AlphaFoldDB" id="A0A3D9HVD4"/>
<protein>
    <recommendedName>
        <fullName evidence="4">Aminotransferase</fullName>
        <ecNumber evidence="4">2.6.1.-</ecNumber>
    </recommendedName>
</protein>
<dbReference type="InterPro" id="IPR015422">
    <property type="entry name" value="PyrdxlP-dep_Trfase_small"/>
</dbReference>
<dbReference type="Pfam" id="PF00155">
    <property type="entry name" value="Aminotran_1_2"/>
    <property type="match status" value="1"/>
</dbReference>
<dbReference type="GO" id="GO:0008483">
    <property type="term" value="F:transaminase activity"/>
    <property type="evidence" value="ECO:0007669"/>
    <property type="project" value="UniProtKB-KW"/>
</dbReference>
<evidence type="ECO:0000313" key="6">
    <source>
        <dbReference type="EMBL" id="RED53417.1"/>
    </source>
</evidence>
<keyword evidence="2 4" id="KW-0032">Aminotransferase</keyword>
<proteinExistence type="inferred from homology"/>
<dbReference type="InterPro" id="IPR015421">
    <property type="entry name" value="PyrdxlP-dep_Trfase_major"/>
</dbReference>
<evidence type="ECO:0000259" key="5">
    <source>
        <dbReference type="Pfam" id="PF00155"/>
    </source>
</evidence>
<comment type="caution">
    <text evidence="6">The sequence shown here is derived from an EMBL/GenBank/DDBJ whole genome shotgun (WGS) entry which is preliminary data.</text>
</comment>
<feature type="domain" description="Aminotransferase class I/classII large" evidence="5">
    <location>
        <begin position="32"/>
        <end position="376"/>
    </location>
</feature>
<dbReference type="InterPro" id="IPR004838">
    <property type="entry name" value="NHTrfase_class1_PyrdxlP-BS"/>
</dbReference>
<evidence type="ECO:0000256" key="3">
    <source>
        <dbReference type="ARBA" id="ARBA00022679"/>
    </source>
</evidence>
<keyword evidence="7" id="KW-1185">Reference proteome</keyword>
<dbReference type="CDD" id="cd00609">
    <property type="entry name" value="AAT_like"/>
    <property type="match status" value="1"/>
</dbReference>
<sequence>MIEAFHRIKRLPPYVFAEVNKLKAEARAAGEDIIDFGMGNPDTPTPQHIVDKMVEAVQNPKTHRYSTSRGIPGLRKALAAYYERRFNVTLNPETEVVATLGSKEGLANLAQAITSPGDIILVPNPCYPIHSFGFIIAGGSIRHMPACGGDATFQEDFMRELERAVTHSIPKPLAVVLNFPQNPTAHCVDLAFYEEAVKFCKKHEIYILSDIAYSEIYFTDTPPPSVLQVPGAKDIAVEFSSLSKTYSMPGWRVGFAAGNEKLVGALTRIKSYVDYGAFTPIQVAATAALNGPQDCVDELRALYKERRDVLCDGLARFGWDVPKPDATMFVWAPVPEQFREMGSLEFSKKLLTEANVAVAPGVGFGEYGENFVRFGLVENLHRTRQALRNIRDFFSGSTE</sequence>
<evidence type="ECO:0000313" key="7">
    <source>
        <dbReference type="Proteomes" id="UP000256845"/>
    </source>
</evidence>
<organism evidence="6 7">
    <name type="scientific">Aestuariispira insulae</name>
    <dbReference type="NCBI Taxonomy" id="1461337"/>
    <lineage>
        <taxon>Bacteria</taxon>
        <taxon>Pseudomonadati</taxon>
        <taxon>Pseudomonadota</taxon>
        <taxon>Alphaproteobacteria</taxon>
        <taxon>Rhodospirillales</taxon>
        <taxon>Kiloniellaceae</taxon>
        <taxon>Aestuariispira</taxon>
    </lineage>
</organism>
<comment type="similarity">
    <text evidence="4">Belongs to the class-I pyridoxal-phosphate-dependent aminotransferase family.</text>
</comment>
<keyword evidence="3 4" id="KW-0808">Transferase</keyword>
<dbReference type="EC" id="2.6.1.-" evidence="4"/>
<dbReference type="PANTHER" id="PTHR42832:SF1">
    <property type="entry name" value="GLUTAMATE-PYRUVATE AMINOTRANSFERASE ALAC"/>
    <property type="match status" value="1"/>
</dbReference>
<dbReference type="Gene3D" id="3.40.640.10">
    <property type="entry name" value="Type I PLP-dependent aspartate aminotransferase-like (Major domain)"/>
    <property type="match status" value="1"/>
</dbReference>
<evidence type="ECO:0000256" key="4">
    <source>
        <dbReference type="RuleBase" id="RU000481"/>
    </source>
</evidence>
<dbReference type="PROSITE" id="PS00105">
    <property type="entry name" value="AA_TRANSFER_CLASS_1"/>
    <property type="match status" value="1"/>
</dbReference>
<dbReference type="InterPro" id="IPR050881">
    <property type="entry name" value="LL-DAP_aminotransferase"/>
</dbReference>
<dbReference type="OrthoDB" id="9763453at2"/>
<dbReference type="Proteomes" id="UP000256845">
    <property type="component" value="Unassembled WGS sequence"/>
</dbReference>
<dbReference type="GO" id="GO:0030170">
    <property type="term" value="F:pyridoxal phosphate binding"/>
    <property type="evidence" value="ECO:0007669"/>
    <property type="project" value="InterPro"/>
</dbReference>
<dbReference type="PANTHER" id="PTHR42832">
    <property type="entry name" value="AMINO ACID AMINOTRANSFERASE"/>
    <property type="match status" value="1"/>
</dbReference>
<dbReference type="EMBL" id="QRDW01000001">
    <property type="protein sequence ID" value="RED53417.1"/>
    <property type="molecule type" value="Genomic_DNA"/>
</dbReference>
<dbReference type="NCBIfam" id="NF006604">
    <property type="entry name" value="PRK09148.1"/>
    <property type="match status" value="1"/>
</dbReference>
<gene>
    <name evidence="6" type="ORF">DFP90_101206</name>
</gene>
<dbReference type="Gene3D" id="3.90.1150.10">
    <property type="entry name" value="Aspartate Aminotransferase, domain 1"/>
    <property type="match status" value="1"/>
</dbReference>
<accession>A0A3D9HVD4</accession>
<dbReference type="InterPro" id="IPR004839">
    <property type="entry name" value="Aminotransferase_I/II_large"/>
</dbReference>
<dbReference type="InterPro" id="IPR015424">
    <property type="entry name" value="PyrdxlP-dep_Trfase"/>
</dbReference>
<dbReference type="SUPFAM" id="SSF53383">
    <property type="entry name" value="PLP-dependent transferases"/>
    <property type="match status" value="1"/>
</dbReference>
<evidence type="ECO:0000256" key="1">
    <source>
        <dbReference type="ARBA" id="ARBA00001933"/>
    </source>
</evidence>
<comment type="cofactor">
    <cofactor evidence="1 4">
        <name>pyridoxal 5'-phosphate</name>
        <dbReference type="ChEBI" id="CHEBI:597326"/>
    </cofactor>
</comment>
<name>A0A3D9HVD4_9PROT</name>
<dbReference type="RefSeq" id="WP_115934563.1">
    <property type="nucleotide sequence ID" value="NZ_QRDW01000001.1"/>
</dbReference>